<dbReference type="InterPro" id="IPR050388">
    <property type="entry name" value="ABC_Ni/Peptide_Import"/>
</dbReference>
<evidence type="ECO:0000259" key="9">
    <source>
        <dbReference type="PROSITE" id="PS50893"/>
    </source>
</evidence>
<evidence type="ECO:0000313" key="10">
    <source>
        <dbReference type="EMBL" id="GAA4166587.1"/>
    </source>
</evidence>
<evidence type="ECO:0000256" key="5">
    <source>
        <dbReference type="ARBA" id="ARBA00022741"/>
    </source>
</evidence>
<comment type="similarity">
    <text evidence="2">Belongs to the ABC transporter superfamily.</text>
</comment>
<dbReference type="SMART" id="SM00382">
    <property type="entry name" value="AAA"/>
    <property type="match status" value="1"/>
</dbReference>
<keyword evidence="7" id="KW-0472">Membrane</keyword>
<feature type="compositionally biased region" description="Low complexity" evidence="8">
    <location>
        <begin position="1"/>
        <end position="17"/>
    </location>
</feature>
<dbReference type="InterPro" id="IPR017871">
    <property type="entry name" value="ABC_transporter-like_CS"/>
</dbReference>
<keyword evidence="3" id="KW-0813">Transport</keyword>
<accession>A0ABP7ZNX6</accession>
<evidence type="ECO:0000313" key="11">
    <source>
        <dbReference type="Proteomes" id="UP001415169"/>
    </source>
</evidence>
<dbReference type="PROSITE" id="PS50893">
    <property type="entry name" value="ABC_TRANSPORTER_2"/>
    <property type="match status" value="1"/>
</dbReference>
<dbReference type="PROSITE" id="PS00211">
    <property type="entry name" value="ABC_TRANSPORTER_1"/>
    <property type="match status" value="1"/>
</dbReference>
<gene>
    <name evidence="10" type="ORF">GCM10022286_31460</name>
</gene>
<dbReference type="PANTHER" id="PTHR43297:SF2">
    <property type="entry name" value="DIPEPTIDE TRANSPORT ATP-BINDING PROTEIN DPPD"/>
    <property type="match status" value="1"/>
</dbReference>
<comment type="subcellular location">
    <subcellularLocation>
        <location evidence="1">Cell membrane</location>
        <topology evidence="1">Peripheral membrane protein</topology>
    </subcellularLocation>
</comment>
<dbReference type="Pfam" id="PF00005">
    <property type="entry name" value="ABC_tran"/>
    <property type="match status" value="1"/>
</dbReference>
<evidence type="ECO:0000256" key="7">
    <source>
        <dbReference type="ARBA" id="ARBA00023136"/>
    </source>
</evidence>
<evidence type="ECO:0000256" key="4">
    <source>
        <dbReference type="ARBA" id="ARBA00022475"/>
    </source>
</evidence>
<reference evidence="10" key="1">
    <citation type="journal article" date="2014" name="Int. J. Syst. Evol. Microbiol.">
        <title>Complete genome of a new Firmicutes species belonging to the dominant human colonic microbiota ('Ruminococcus bicirculans') reveals two chromosomes and a selective capacity to utilize plant glucans.</title>
        <authorList>
            <consortium name="NISC Comparative Sequencing Program"/>
            <person name="Wegmann U."/>
            <person name="Louis P."/>
            <person name="Goesmann A."/>
            <person name="Henrissat B."/>
            <person name="Duncan S.H."/>
            <person name="Flint H.J."/>
        </authorList>
    </citation>
    <scope>NUCLEOTIDE SEQUENCE</scope>
    <source>
        <strain evidence="10">JCM 17590</strain>
    </source>
</reference>
<dbReference type="EMBL" id="BAABBV010000002">
    <property type="protein sequence ID" value="GAA4166587.1"/>
    <property type="molecule type" value="Genomic_DNA"/>
</dbReference>
<keyword evidence="6" id="KW-0067">ATP-binding</keyword>
<dbReference type="Gene3D" id="3.40.50.300">
    <property type="entry name" value="P-loop containing nucleotide triphosphate hydrolases"/>
    <property type="match status" value="1"/>
</dbReference>
<dbReference type="CDD" id="cd03257">
    <property type="entry name" value="ABC_NikE_OppD_transporters"/>
    <property type="match status" value="1"/>
</dbReference>
<reference evidence="10" key="2">
    <citation type="submission" date="2023-12" db="EMBL/GenBank/DDBJ databases">
        <authorList>
            <person name="Sun Q."/>
            <person name="Inoue M."/>
        </authorList>
    </citation>
    <scope>NUCLEOTIDE SEQUENCE</scope>
    <source>
        <strain evidence="10">JCM 17590</strain>
    </source>
</reference>
<evidence type="ECO:0000256" key="6">
    <source>
        <dbReference type="ARBA" id="ARBA00022840"/>
    </source>
</evidence>
<dbReference type="Proteomes" id="UP001415169">
    <property type="component" value="Unassembled WGS sequence"/>
</dbReference>
<keyword evidence="5" id="KW-0547">Nucleotide-binding</keyword>
<dbReference type="SUPFAM" id="SSF52540">
    <property type="entry name" value="P-loop containing nucleoside triphosphate hydrolases"/>
    <property type="match status" value="1"/>
</dbReference>
<evidence type="ECO:0000256" key="2">
    <source>
        <dbReference type="ARBA" id="ARBA00005417"/>
    </source>
</evidence>
<proteinExistence type="inferred from homology"/>
<feature type="domain" description="ABC transporter" evidence="9">
    <location>
        <begin position="24"/>
        <end position="269"/>
    </location>
</feature>
<comment type="caution">
    <text evidence="10">The sequence shown here is derived from an EMBL/GenBank/DDBJ whole genome shotgun (WGS) entry which is preliminary data.</text>
</comment>
<dbReference type="PANTHER" id="PTHR43297">
    <property type="entry name" value="OLIGOPEPTIDE TRANSPORT ATP-BINDING PROTEIN APPD"/>
    <property type="match status" value="1"/>
</dbReference>
<keyword evidence="11" id="KW-1185">Reference proteome</keyword>
<organism evidence="10 11">
    <name type="scientific">Gryllotalpicola daejeonensis</name>
    <dbReference type="NCBI Taxonomy" id="993087"/>
    <lineage>
        <taxon>Bacteria</taxon>
        <taxon>Bacillati</taxon>
        <taxon>Actinomycetota</taxon>
        <taxon>Actinomycetes</taxon>
        <taxon>Micrococcales</taxon>
        <taxon>Microbacteriaceae</taxon>
        <taxon>Gryllotalpicola</taxon>
    </lineage>
</organism>
<name>A0ABP7ZNX6_9MICO</name>
<evidence type="ECO:0000256" key="3">
    <source>
        <dbReference type="ARBA" id="ARBA00022448"/>
    </source>
</evidence>
<dbReference type="InterPro" id="IPR003439">
    <property type="entry name" value="ABC_transporter-like_ATP-bd"/>
</dbReference>
<evidence type="ECO:0000256" key="8">
    <source>
        <dbReference type="SAM" id="MobiDB-lite"/>
    </source>
</evidence>
<protein>
    <recommendedName>
        <fullName evidence="9">ABC transporter domain-containing protein</fullName>
    </recommendedName>
</protein>
<dbReference type="InterPro" id="IPR027417">
    <property type="entry name" value="P-loop_NTPase"/>
</dbReference>
<keyword evidence="4" id="KW-1003">Cell membrane</keyword>
<evidence type="ECO:0000256" key="1">
    <source>
        <dbReference type="ARBA" id="ARBA00004202"/>
    </source>
</evidence>
<feature type="region of interest" description="Disordered" evidence="8">
    <location>
        <begin position="1"/>
        <end position="21"/>
    </location>
</feature>
<dbReference type="InterPro" id="IPR003593">
    <property type="entry name" value="AAA+_ATPase"/>
</dbReference>
<sequence length="293" mass="30619">MSDVASRSGAGDSSGRGTPQGAAVTVAGLRLTIDGKPILNGIDLELPRGKVTGLAGESGSGKTMTGMTLIGLQPDNAVVTGSVLFDGRELVGLPAREWGSVRGTRIAMVFQDPTASLHPMLSIGRQLTDHQRHHLGLPKREALARAESLLERVGVPDPAGALKKYPHEFSGGQLQRIAIASAIACDPELLIADEPTTALDVTVQAGILALLRSLCDDLGLTVVLITHDFGVLSSLADEIAVMRGGVIVEHGSRYDVIRQPTHPYTRELIESLPMHELAEAGALGAPGASEGTE</sequence>
<dbReference type="RefSeq" id="WP_344792843.1">
    <property type="nucleotide sequence ID" value="NZ_BAABBV010000002.1"/>
</dbReference>